<reference evidence="1" key="1">
    <citation type="journal article" date="2021" name="Proc. Natl. Acad. Sci. U.S.A.">
        <title>A Catalog of Tens of Thousands of Viruses from Human Metagenomes Reveals Hidden Associations with Chronic Diseases.</title>
        <authorList>
            <person name="Tisza M.J."/>
            <person name="Buck C.B."/>
        </authorList>
    </citation>
    <scope>NUCLEOTIDE SEQUENCE</scope>
    <source>
        <strain evidence="1">Ct5lU19</strain>
    </source>
</reference>
<organism evidence="1">
    <name type="scientific">Siphoviridae sp. ct5lU19</name>
    <dbReference type="NCBI Taxonomy" id="2827780"/>
    <lineage>
        <taxon>Viruses</taxon>
        <taxon>Duplodnaviria</taxon>
        <taxon>Heunggongvirae</taxon>
        <taxon>Uroviricota</taxon>
        <taxon>Caudoviricetes</taxon>
    </lineage>
</organism>
<sequence>MTSLTAFNRLPQLRMIPVPGAPLFRYERRIANRWVPCNHSRAVAIVGVYYRKAKRLCAKLTEGSKTTEGSPFGLSGGSLKRGVLSTCEQGMSTNASAHLSISGKSSGR</sequence>
<protein>
    <submittedName>
        <fullName evidence="1">Uncharacterized protein</fullName>
    </submittedName>
</protein>
<proteinExistence type="predicted"/>
<evidence type="ECO:0000313" key="1">
    <source>
        <dbReference type="EMBL" id="DAF48184.1"/>
    </source>
</evidence>
<dbReference type="EMBL" id="BK032564">
    <property type="protein sequence ID" value="DAF48184.1"/>
    <property type="molecule type" value="Genomic_DNA"/>
</dbReference>
<accession>A0A8S5SB84</accession>
<name>A0A8S5SB84_9CAUD</name>